<keyword evidence="1" id="KW-1015">Disulfide bond</keyword>
<dbReference type="Pfam" id="PF23106">
    <property type="entry name" value="EGF_Teneurin"/>
    <property type="match status" value="2"/>
</dbReference>
<feature type="compositionally biased region" description="Polar residues" evidence="2">
    <location>
        <begin position="1018"/>
        <end position="1037"/>
    </location>
</feature>
<dbReference type="Pfam" id="PF24681">
    <property type="entry name" value="Kelch_KLHDC2_KLHL20_DRC7"/>
    <property type="match status" value="1"/>
</dbReference>
<keyword evidence="3" id="KW-0732">Signal</keyword>
<accession>A0ABP0MMW6</accession>
<dbReference type="InterPro" id="IPR000742">
    <property type="entry name" value="EGF"/>
</dbReference>
<protein>
    <recommendedName>
        <fullName evidence="4 5">EGF-like domain-containing protein</fullName>
    </recommendedName>
</protein>
<keyword evidence="8" id="KW-1185">Reference proteome</keyword>
<organism evidence="7 8">
    <name type="scientific">Durusdinium trenchii</name>
    <dbReference type="NCBI Taxonomy" id="1381693"/>
    <lineage>
        <taxon>Eukaryota</taxon>
        <taxon>Sar</taxon>
        <taxon>Alveolata</taxon>
        <taxon>Dinophyceae</taxon>
        <taxon>Suessiales</taxon>
        <taxon>Symbiodiniaceae</taxon>
        <taxon>Durusdinium</taxon>
    </lineage>
</organism>
<evidence type="ECO:0000256" key="2">
    <source>
        <dbReference type="SAM" id="MobiDB-lite"/>
    </source>
</evidence>
<dbReference type="EMBL" id="CAXAMN010018668">
    <property type="protein sequence ID" value="CAK9052831.1"/>
    <property type="molecule type" value="Genomic_DNA"/>
</dbReference>
<reference evidence="7 8" key="1">
    <citation type="submission" date="2024-02" db="EMBL/GenBank/DDBJ databases">
        <authorList>
            <person name="Chen Y."/>
            <person name="Shah S."/>
            <person name="Dougan E. K."/>
            <person name="Thang M."/>
            <person name="Chan C."/>
        </authorList>
    </citation>
    <scope>NUCLEOTIDE SEQUENCE [LARGE SCALE GENOMIC DNA]</scope>
</reference>
<feature type="region of interest" description="Disordered" evidence="2">
    <location>
        <begin position="888"/>
        <end position="913"/>
    </location>
</feature>
<feature type="signal peptide" evidence="3">
    <location>
        <begin position="1"/>
        <end position="22"/>
    </location>
</feature>
<dbReference type="Gene3D" id="2.10.25.10">
    <property type="entry name" value="Laminin"/>
    <property type="match status" value="3"/>
</dbReference>
<feature type="chain" id="PRO_5045029337" description="EGF-like domain-containing protein" evidence="3">
    <location>
        <begin position="23"/>
        <end position="1457"/>
    </location>
</feature>
<dbReference type="SMART" id="SM00181">
    <property type="entry name" value="EGF"/>
    <property type="match status" value="4"/>
</dbReference>
<evidence type="ECO:0000256" key="1">
    <source>
        <dbReference type="ARBA" id="ARBA00023157"/>
    </source>
</evidence>
<dbReference type="SUPFAM" id="SSF117281">
    <property type="entry name" value="Kelch motif"/>
    <property type="match status" value="2"/>
</dbReference>
<feature type="domain" description="EGF-like" evidence="4 5">
    <location>
        <begin position="1300"/>
        <end position="1311"/>
    </location>
</feature>
<name>A0ABP0MMW6_9DINO</name>
<dbReference type="Gene3D" id="2.120.10.80">
    <property type="entry name" value="Kelch-type beta propeller"/>
    <property type="match status" value="2"/>
</dbReference>
<evidence type="ECO:0000256" key="3">
    <source>
        <dbReference type="SAM" id="SignalP"/>
    </source>
</evidence>
<dbReference type="Proteomes" id="UP001642484">
    <property type="component" value="Unassembled WGS sequence"/>
</dbReference>
<evidence type="ECO:0000313" key="7">
    <source>
        <dbReference type="EMBL" id="CAK9052831.1"/>
    </source>
</evidence>
<feature type="compositionally biased region" description="Low complexity" evidence="2">
    <location>
        <begin position="989"/>
        <end position="1001"/>
    </location>
</feature>
<sequence>MVWSWVPLSVVATCALFLSVPAAQPADTINPPPVIGVPGHTESWIDEHVYLHQHDDVVENDSKRRRMQEDGTGWVLPHLVDRIPPPPIKYIPGTGAVIARVYIMFEVRTNDWHYMKKRLSNRLAAFLGVSPLYVDLEQVVPIVVGERCIPGVLLCRDLQRNVYLRAPGLGGASMDGDLYNTEPRHCRGADASKSGSANWDSVQALVGSDFNPQWRDDLDLLEKVWEDDFCVSQLNTSLMLFPTPINNTYITGWRYDSKRRTTGNLVVAGNQERGVPLELHIVGVIPTKWARYFNAKFILNGSIPLPLYQPEVVDTTAVFTDELNVTLGIFGVRQKEGGIRMGILDYLPVCLDPPVEARGCFRIDHKIYDDNLWNEYNFKNAILWQRDRVLEGLSEYNYPFGDWNATEGPWPSYDWYGLRMVPEDPGVRYLGPWAQYTFPQKEYSLDQQSFCQTGSNCSEIPVAPSPRYLHTAVLYYTWNFWQHAHPYLCDGKPECGDDCLANLTCLGGVSYFQSSFYFRSSTFDSDDGGIIAPRNLAHVDCPRTCCMSRRLCLRLTDACGYRVPFSSPMILIFGGKAYEHVKDPATGRLIYHFCEQLSKVDLREEWRSCSEVTLNELWRYDIKGNKWEFLKTDSATSPTTQEPVGWPVARFGHGAAVIEMVDEQNSDIKRMYMYVFGGMGNQCPGSVCSDVWRYEIPWAAQAYFPKYPTGDWVRGNVWDRLKDNPYGGRYRHGMVSTSSMEYIYVYGGQILGGFDNTLLRYRISTDLWEDMRPYGRVSLTRLMYDYFGTPAATNAPVQSYEEETDVDCDLAWSFTGKFAHCKVCPSCGLVLGRREEGAHMPSERADHSMVNFRDEQPGAVDDVISVFGGFRTTWGYFAKTPQECLESATTTTTTTTTSGDQVITLTDPPDTTPLQSGPETTTLLEGGVQVVGSFDTLGNDRIPETSAGMITTTVTDPNDRITLDLGDTITATSTATTLATTVVITSSTMTSTETATSTAGGPAPPPTGPQTNPPVVQGSYTSGVSNNLTAGGAVSSDQSTVVLREGPTPACSPKYYFDDYWYYDTTVNQWAALQIFGDLPPSRKGHAMIARNARSNDTQVVLFGGNEQDQPLNDLWILNVKRPGVERTWTQIDKFFPGVKPPAVAFHTMVYVEEMDTAYVFGGLIWKRTDLTETDRLRNIDRRCLKEAQGLPMTEHGTSEVNFLAKMVAKCTASSFCCPLTATVRSSGRPPPAMMSGIKIRTTENALNLTAISALCRADCEANAFFPEFYPVISEGVWTFNMSSCPNNCNNHGRCDFSQCVCEPPWYGADCSLRKCPGTVCYADSSTKEQFCLECSSRGRCIENACVCDPGWSYEDCSVPVCENNCSSTPFEQRGVCVEDFPVHQCHCFGRYSGYNCSELLCLNACSGRGICVNGMCQCEIGFHGDDCSIFMIEFENQNFGIYADEEAAGTDAATAA</sequence>
<dbReference type="PROSITE" id="PS00022">
    <property type="entry name" value="EGF_1"/>
    <property type="match status" value="2"/>
</dbReference>
<feature type="region of interest" description="Disordered" evidence="2">
    <location>
        <begin position="989"/>
        <end position="1037"/>
    </location>
</feature>
<evidence type="ECO:0000313" key="6">
    <source>
        <dbReference type="EMBL" id="CAK9052617.1"/>
    </source>
</evidence>
<comment type="caution">
    <text evidence="7">The sequence shown here is derived from an EMBL/GenBank/DDBJ whole genome shotgun (WGS) entry which is preliminary data.</text>
</comment>
<dbReference type="InterPro" id="IPR015915">
    <property type="entry name" value="Kelch-typ_b-propeller"/>
</dbReference>
<evidence type="ECO:0000259" key="4">
    <source>
        <dbReference type="PROSITE" id="PS00022"/>
    </source>
</evidence>
<feature type="compositionally biased region" description="Low complexity" evidence="2">
    <location>
        <begin position="904"/>
        <end position="913"/>
    </location>
</feature>
<feature type="compositionally biased region" description="Pro residues" evidence="2">
    <location>
        <begin position="1002"/>
        <end position="1012"/>
    </location>
</feature>
<evidence type="ECO:0000313" key="8">
    <source>
        <dbReference type="Proteomes" id="UP001642484"/>
    </source>
</evidence>
<evidence type="ECO:0000259" key="5">
    <source>
        <dbReference type="PROSITE" id="PS01186"/>
    </source>
</evidence>
<dbReference type="PANTHER" id="PTHR23244:SF471">
    <property type="entry name" value="GUANINE NUCLEOTIDE-BINDING PROTEIN SUBUNIT BETA 1-RELATED"/>
    <property type="match status" value="1"/>
</dbReference>
<dbReference type="InterPro" id="IPR013111">
    <property type="entry name" value="EGF_extracell"/>
</dbReference>
<dbReference type="PROSITE" id="PS01186">
    <property type="entry name" value="EGF_2"/>
    <property type="match status" value="1"/>
</dbReference>
<feature type="domain" description="EGF-like" evidence="4">
    <location>
        <begin position="1386"/>
        <end position="1397"/>
    </location>
</feature>
<dbReference type="PANTHER" id="PTHR23244">
    <property type="entry name" value="KELCH REPEAT DOMAIN"/>
    <property type="match status" value="1"/>
</dbReference>
<dbReference type="EMBL" id="CAXAMN010018557">
    <property type="protein sequence ID" value="CAK9052617.1"/>
    <property type="molecule type" value="Genomic_DNA"/>
</dbReference>
<dbReference type="Pfam" id="PF07974">
    <property type="entry name" value="EGF_2"/>
    <property type="match status" value="1"/>
</dbReference>
<proteinExistence type="predicted"/>
<gene>
    <name evidence="6" type="ORF">CCMP2556_LOCUS26529</name>
    <name evidence="7" type="ORF">CCMP2556_LOCUS26619</name>
</gene>